<evidence type="ECO:0000256" key="6">
    <source>
        <dbReference type="ARBA" id="ARBA00023136"/>
    </source>
</evidence>
<comment type="similarity">
    <text evidence="2">Belongs to the acyltransferase 3 family.</text>
</comment>
<feature type="transmembrane region" description="Helical" evidence="7">
    <location>
        <begin position="348"/>
        <end position="369"/>
    </location>
</feature>
<evidence type="ECO:0000256" key="2">
    <source>
        <dbReference type="ARBA" id="ARBA00007400"/>
    </source>
</evidence>
<dbReference type="InterPro" id="IPR002656">
    <property type="entry name" value="Acyl_transf_3_dom"/>
</dbReference>
<keyword evidence="3" id="KW-1003">Cell membrane</keyword>
<feature type="transmembrane region" description="Helical" evidence="7">
    <location>
        <begin position="308"/>
        <end position="328"/>
    </location>
</feature>
<keyword evidence="6 7" id="KW-0472">Membrane</keyword>
<accession>A0A2V2YRB4</accession>
<evidence type="ECO:0000259" key="8">
    <source>
        <dbReference type="Pfam" id="PF01757"/>
    </source>
</evidence>
<evidence type="ECO:0000313" key="9">
    <source>
        <dbReference type="EMBL" id="PWV95889.1"/>
    </source>
</evidence>
<keyword evidence="10" id="KW-1185">Reference proteome</keyword>
<dbReference type="PANTHER" id="PTHR40074">
    <property type="entry name" value="O-ACETYLTRANSFERASE WECH"/>
    <property type="match status" value="1"/>
</dbReference>
<feature type="transmembrane region" description="Helical" evidence="7">
    <location>
        <begin position="130"/>
        <end position="148"/>
    </location>
</feature>
<dbReference type="EMBL" id="QGTQ01000024">
    <property type="protein sequence ID" value="PWV95889.1"/>
    <property type="molecule type" value="Genomic_DNA"/>
</dbReference>
<keyword evidence="9" id="KW-0012">Acyltransferase</keyword>
<dbReference type="PANTHER" id="PTHR40074:SF2">
    <property type="entry name" value="O-ACETYLTRANSFERASE WECH"/>
    <property type="match status" value="1"/>
</dbReference>
<keyword evidence="5 7" id="KW-1133">Transmembrane helix</keyword>
<gene>
    <name evidence="9" type="ORF">DFQ01_12464</name>
</gene>
<keyword evidence="9" id="KW-0808">Transferase</keyword>
<protein>
    <submittedName>
        <fullName evidence="9">Surface polysaccharide O-acyltransferase-like enzyme</fullName>
    </submittedName>
</protein>
<evidence type="ECO:0000313" key="10">
    <source>
        <dbReference type="Proteomes" id="UP000246635"/>
    </source>
</evidence>
<name>A0A2V2YRB4_9BACL</name>
<feature type="transmembrane region" description="Helical" evidence="7">
    <location>
        <begin position="160"/>
        <end position="177"/>
    </location>
</feature>
<organism evidence="9 10">
    <name type="scientific">Paenibacillus cellulosilyticus</name>
    <dbReference type="NCBI Taxonomy" id="375489"/>
    <lineage>
        <taxon>Bacteria</taxon>
        <taxon>Bacillati</taxon>
        <taxon>Bacillota</taxon>
        <taxon>Bacilli</taxon>
        <taxon>Bacillales</taxon>
        <taxon>Paenibacillaceae</taxon>
        <taxon>Paenibacillus</taxon>
    </lineage>
</organism>
<feature type="transmembrane region" description="Helical" evidence="7">
    <location>
        <begin position="208"/>
        <end position="225"/>
    </location>
</feature>
<evidence type="ECO:0000256" key="1">
    <source>
        <dbReference type="ARBA" id="ARBA00004651"/>
    </source>
</evidence>
<feature type="transmembrane region" description="Helical" evidence="7">
    <location>
        <begin position="278"/>
        <end position="296"/>
    </location>
</feature>
<dbReference type="Pfam" id="PF01757">
    <property type="entry name" value="Acyl_transf_3"/>
    <property type="match status" value="1"/>
</dbReference>
<dbReference type="GO" id="GO:0009246">
    <property type="term" value="P:enterobacterial common antigen biosynthetic process"/>
    <property type="evidence" value="ECO:0007669"/>
    <property type="project" value="TreeGrafter"/>
</dbReference>
<dbReference type="GO" id="GO:0016413">
    <property type="term" value="F:O-acetyltransferase activity"/>
    <property type="evidence" value="ECO:0007669"/>
    <property type="project" value="TreeGrafter"/>
</dbReference>
<reference evidence="9 10" key="1">
    <citation type="submission" date="2018-05" db="EMBL/GenBank/DDBJ databases">
        <title>Genomic Encyclopedia of Type Strains, Phase III (KMG-III): the genomes of soil and plant-associated and newly described type strains.</title>
        <authorList>
            <person name="Whitman W."/>
        </authorList>
    </citation>
    <scope>NUCLEOTIDE SEQUENCE [LARGE SCALE GENOMIC DNA]</scope>
    <source>
        <strain evidence="9 10">CECT 5696</strain>
    </source>
</reference>
<evidence type="ECO:0000256" key="5">
    <source>
        <dbReference type="ARBA" id="ARBA00022989"/>
    </source>
</evidence>
<feature type="transmembrane region" description="Helical" evidence="7">
    <location>
        <begin position="91"/>
        <end position="110"/>
    </location>
</feature>
<dbReference type="RefSeq" id="WP_174812860.1">
    <property type="nucleotide sequence ID" value="NZ_CP054613.1"/>
</dbReference>
<evidence type="ECO:0000256" key="7">
    <source>
        <dbReference type="SAM" id="Phobius"/>
    </source>
</evidence>
<dbReference type="Proteomes" id="UP000246635">
    <property type="component" value="Unassembled WGS sequence"/>
</dbReference>
<feature type="transmembrane region" description="Helical" evidence="7">
    <location>
        <begin position="237"/>
        <end position="258"/>
    </location>
</feature>
<sequence length="390" mass="44150">MKNKTRKPRISELDTLRGAAFLAVVLQHAIAHYFPLPATGLGDGVLLGVLLIASKFAVPLFVFMTGMSLFYSYDGEVPYLNFIRKRLKDIALPYLPWALLYAIEFQHVQLLDSSGWQKLGLMLFTGKASYHLWYVVMVFQLYLIFPPLQRLVKRVRPRSFAATMGVLALLFGLYLILMEQGGAIYRTAVAWDVPVLGPYFAKYLDRNALMYFFYFAMGAVAAFYVEQWRAWLIRLRYAILTAFAGMAIYLLYVVVAHFQLTPQVVIRYHDLGLLNPRMAVFLTLSVLTIYIVAMQWEQGAPGWLRKIMAWLGAYSYVAYLAHAYVLKYMERVADSLFGMDGSASARTLAAFIFSAAGAALIAYALRLAARSLKRIRQIKTQQANEKSAAL</sequence>
<dbReference type="AlphaFoldDB" id="A0A2V2YRB4"/>
<evidence type="ECO:0000256" key="3">
    <source>
        <dbReference type="ARBA" id="ARBA00022475"/>
    </source>
</evidence>
<proteinExistence type="inferred from homology"/>
<dbReference type="GO" id="GO:0005886">
    <property type="term" value="C:plasma membrane"/>
    <property type="evidence" value="ECO:0007669"/>
    <property type="project" value="UniProtKB-SubCell"/>
</dbReference>
<feature type="transmembrane region" description="Helical" evidence="7">
    <location>
        <begin position="47"/>
        <end position="71"/>
    </location>
</feature>
<keyword evidence="4 7" id="KW-0812">Transmembrane</keyword>
<comment type="caution">
    <text evidence="9">The sequence shown here is derived from an EMBL/GenBank/DDBJ whole genome shotgun (WGS) entry which is preliminary data.</text>
</comment>
<evidence type="ECO:0000256" key="4">
    <source>
        <dbReference type="ARBA" id="ARBA00022692"/>
    </source>
</evidence>
<feature type="domain" description="Acyltransferase 3" evidence="8">
    <location>
        <begin position="11"/>
        <end position="363"/>
    </location>
</feature>
<comment type="subcellular location">
    <subcellularLocation>
        <location evidence="1">Cell membrane</location>
        <topology evidence="1">Multi-pass membrane protein</topology>
    </subcellularLocation>
</comment>